<evidence type="ECO:0000313" key="1">
    <source>
        <dbReference type="EMBL" id="MBB3924823.1"/>
    </source>
</evidence>
<evidence type="ECO:0000313" key="2">
    <source>
        <dbReference type="Proteomes" id="UP000571950"/>
    </source>
</evidence>
<organism evidence="1 2">
    <name type="scientific">Sphingobium jiangsuense</name>
    <dbReference type="NCBI Taxonomy" id="870476"/>
    <lineage>
        <taxon>Bacteria</taxon>
        <taxon>Pseudomonadati</taxon>
        <taxon>Pseudomonadota</taxon>
        <taxon>Alphaproteobacteria</taxon>
        <taxon>Sphingomonadales</taxon>
        <taxon>Sphingomonadaceae</taxon>
        <taxon>Sphingobium</taxon>
    </lineage>
</organism>
<dbReference type="RefSeq" id="WP_188070404.1">
    <property type="nucleotide sequence ID" value="NZ_BSPS01000043.1"/>
</dbReference>
<keyword evidence="2" id="KW-1185">Reference proteome</keyword>
<reference evidence="1 2" key="1">
    <citation type="submission" date="2020-08" db="EMBL/GenBank/DDBJ databases">
        <title>Genomic Encyclopedia of Type Strains, Phase IV (KMG-IV): sequencing the most valuable type-strain genomes for metagenomic binning, comparative biology and taxonomic classification.</title>
        <authorList>
            <person name="Goeker M."/>
        </authorList>
    </citation>
    <scope>NUCLEOTIDE SEQUENCE [LARGE SCALE GENOMIC DNA]</scope>
    <source>
        <strain evidence="1 2">DSM 26189</strain>
    </source>
</reference>
<name>A0A7W6FNH9_9SPHN</name>
<dbReference type="EMBL" id="JACIDT010000002">
    <property type="protein sequence ID" value="MBB3924823.1"/>
    <property type="molecule type" value="Genomic_DNA"/>
</dbReference>
<comment type="caution">
    <text evidence="1">The sequence shown here is derived from an EMBL/GenBank/DDBJ whole genome shotgun (WGS) entry which is preliminary data.</text>
</comment>
<sequence length="227" mass="25127">MAIATAWGRTHRTALLALAICALPGAYGLDFIHQEQAVLAAQERIERNHVLGAEGGERDFARPYSAGSPGDPPRLLLAAALIHAQQAAAAPLAPQRAALLQQARQEIDAIAASRPYWGEADVVRAYIASLAPTGRREALAALARSYESSPYLLNAAAWRWRFGIEHWGELSPAIQAHLIDEAVWLARLKPDQHPQVMDLARGTDAYKPLLLRWREVRLRDQNLYRRP</sequence>
<accession>A0A7W6FNH9</accession>
<proteinExistence type="predicted"/>
<protein>
    <submittedName>
        <fullName evidence="1">Uncharacterized protein</fullName>
    </submittedName>
</protein>
<dbReference type="Proteomes" id="UP000571950">
    <property type="component" value="Unassembled WGS sequence"/>
</dbReference>
<dbReference type="AlphaFoldDB" id="A0A7W6FNH9"/>
<gene>
    <name evidence="1" type="ORF">GGR43_000524</name>
</gene>